<dbReference type="PROSITE" id="PS51257">
    <property type="entry name" value="PROKAR_LIPOPROTEIN"/>
    <property type="match status" value="1"/>
</dbReference>
<sequence length="263" mass="29092">MKTSMLAIGLAGLLCACTVVSPDPGQQAVLVDKPLFFGKGGIRLDDVRDPGRTYTWLTTSATYVDVTPQTVQVAFDDFSSSDNILLDFSTQIQYRITAPALLLSRFGQDWFKNNVASQYASIVRDQVKRYDMTKMMSDPDTARKIDDSVTQNVSALVKEQGLPIQIQNITLGRARPNPDVLQQMNLTAAQQQRVKTLVEATTAERQREQEQEAKADADNAYRNRMGLTPEQYLASQIAELNAEACKKAQACYMVPSGTSVIAR</sequence>
<feature type="chain" id="PRO_5006856661" description="Band 7 domain-containing protein" evidence="2">
    <location>
        <begin position="22"/>
        <end position="263"/>
    </location>
</feature>
<comment type="subcellular location">
    <subcellularLocation>
        <location evidence="1">Membrane</location>
        <topology evidence="1">Single-pass membrane protein</topology>
    </subcellularLocation>
</comment>
<organism evidence="4 5">
    <name type="scientific">Xanthomonas citri pv. citri</name>
    <dbReference type="NCBI Taxonomy" id="611301"/>
    <lineage>
        <taxon>Bacteria</taxon>
        <taxon>Pseudomonadati</taxon>
        <taxon>Pseudomonadota</taxon>
        <taxon>Gammaproteobacteria</taxon>
        <taxon>Lysobacterales</taxon>
        <taxon>Lysobacteraceae</taxon>
        <taxon>Xanthomonas</taxon>
    </lineage>
</organism>
<evidence type="ECO:0000313" key="5">
    <source>
        <dbReference type="Proteomes" id="UP000052230"/>
    </source>
</evidence>
<dbReference type="EMBL" id="CCXZ01000013">
    <property type="protein sequence ID" value="CEG14322.1"/>
    <property type="molecule type" value="Genomic_DNA"/>
</dbReference>
<name>A0A0U5F8B0_XANCI</name>
<dbReference type="KEGG" id="xcw:J162_00701"/>
<dbReference type="GO" id="GO:0016020">
    <property type="term" value="C:membrane"/>
    <property type="evidence" value="ECO:0007669"/>
    <property type="project" value="UniProtKB-SubCell"/>
</dbReference>
<keyword evidence="5" id="KW-1185">Reference proteome</keyword>
<dbReference type="AlphaFoldDB" id="A0A0U5F8B0"/>
<dbReference type="KEGG" id="xcn:J169_00701"/>
<dbReference type="SUPFAM" id="SSF117892">
    <property type="entry name" value="Band 7/SPFH domain"/>
    <property type="match status" value="1"/>
</dbReference>
<dbReference type="Gene3D" id="3.30.479.30">
    <property type="entry name" value="Band 7 domain"/>
    <property type="match status" value="1"/>
</dbReference>
<reference evidence="4 5" key="1">
    <citation type="submission" date="2014-09" db="EMBL/GenBank/DDBJ databases">
        <authorList>
            <person name="Regsiter A."/>
        </authorList>
    </citation>
    <scope>NUCLEOTIDE SEQUENCE [LARGE SCALE GENOMIC DNA]</scope>
</reference>
<dbReference type="KEGG" id="xcu:J159_00702"/>
<dbReference type="KEGG" id="xcm:J164_00701"/>
<proteinExistence type="predicted"/>
<dbReference type="Proteomes" id="UP000052230">
    <property type="component" value="Unassembled WGS sequence"/>
</dbReference>
<dbReference type="InterPro" id="IPR036013">
    <property type="entry name" value="Band_7/SPFH_dom_sf"/>
</dbReference>
<dbReference type="OMA" id="WFKNNVA"/>
<dbReference type="KEGG" id="xcf:J172_00696"/>
<protein>
    <recommendedName>
        <fullName evidence="3">Band 7 domain-containing protein</fullName>
    </recommendedName>
</protein>
<evidence type="ECO:0000259" key="3">
    <source>
        <dbReference type="Pfam" id="PF01145"/>
    </source>
</evidence>
<feature type="signal peptide" evidence="2">
    <location>
        <begin position="1"/>
        <end position="21"/>
    </location>
</feature>
<feature type="domain" description="Band 7" evidence="3">
    <location>
        <begin position="24"/>
        <end position="205"/>
    </location>
</feature>
<evidence type="ECO:0000256" key="1">
    <source>
        <dbReference type="ARBA" id="ARBA00004167"/>
    </source>
</evidence>
<evidence type="ECO:0000313" key="4">
    <source>
        <dbReference type="EMBL" id="CEG14322.1"/>
    </source>
</evidence>
<dbReference type="Pfam" id="PF01145">
    <property type="entry name" value="Band_7"/>
    <property type="match status" value="1"/>
</dbReference>
<comment type="caution">
    <text evidence="4">The sequence shown here is derived from an EMBL/GenBank/DDBJ whole genome shotgun (WGS) entry which is preliminary data.</text>
</comment>
<keyword evidence="2" id="KW-0732">Signal</keyword>
<gene>
    <name evidence="4" type="ORF">XAC3562_110007</name>
</gene>
<dbReference type="KEGG" id="xcr:J163_00701"/>
<accession>A0A0U5F8B0</accession>
<evidence type="ECO:0000256" key="2">
    <source>
        <dbReference type="SAM" id="SignalP"/>
    </source>
</evidence>
<dbReference type="InterPro" id="IPR001107">
    <property type="entry name" value="Band_7"/>
</dbReference>